<comment type="caution">
    <text evidence="18">The sequence shown here is derived from an EMBL/GenBank/DDBJ whole genome shotgun (WGS) entry which is preliminary data.</text>
</comment>
<comment type="subcellular location">
    <subcellularLocation>
        <location evidence="2 13">Periplasm</location>
    </subcellularLocation>
</comment>
<evidence type="ECO:0000256" key="4">
    <source>
        <dbReference type="ARBA" id="ARBA00013773"/>
    </source>
</evidence>
<evidence type="ECO:0000256" key="5">
    <source>
        <dbReference type="ARBA" id="ARBA00022448"/>
    </source>
</evidence>
<dbReference type="EMBL" id="VYXP01000005">
    <property type="protein sequence ID" value="KAA9131572.1"/>
    <property type="molecule type" value="Genomic_DNA"/>
</dbReference>
<dbReference type="Gene3D" id="1.10.1130.10">
    <property type="entry name" value="Flavocytochrome C3, Chain A"/>
    <property type="match status" value="1"/>
</dbReference>
<evidence type="ECO:0000256" key="12">
    <source>
        <dbReference type="ARBA" id="ARBA00031832"/>
    </source>
</evidence>
<keyword evidence="10 13" id="KW-0249">Electron transport</keyword>
<evidence type="ECO:0000256" key="2">
    <source>
        <dbReference type="ARBA" id="ARBA00004418"/>
    </source>
</evidence>
<feature type="binding site" description="covalent" evidence="14">
    <location>
        <position position="79"/>
    </location>
    <ligand>
        <name>heme c</name>
        <dbReference type="ChEBI" id="CHEBI:61717"/>
        <label>1</label>
    </ligand>
</feature>
<evidence type="ECO:0000256" key="7">
    <source>
        <dbReference type="ARBA" id="ARBA00022723"/>
    </source>
</evidence>
<evidence type="ECO:0000256" key="3">
    <source>
        <dbReference type="ARBA" id="ARBA00007368"/>
    </source>
</evidence>
<comment type="PTM">
    <text evidence="14">Binds 2 heme C groups per subunit.</text>
</comment>
<dbReference type="RefSeq" id="WP_150864221.1">
    <property type="nucleotide sequence ID" value="NZ_VYXP01000005.1"/>
</dbReference>
<evidence type="ECO:0000256" key="6">
    <source>
        <dbReference type="ARBA" id="ARBA00022617"/>
    </source>
</evidence>
<evidence type="ECO:0000256" key="9">
    <source>
        <dbReference type="ARBA" id="ARBA00022764"/>
    </source>
</evidence>
<evidence type="ECO:0000256" key="13">
    <source>
        <dbReference type="PIRNR" id="PIRNR006105"/>
    </source>
</evidence>
<dbReference type="PANTHER" id="PTHR38604:SF1">
    <property type="entry name" value="PERIPLASMIC NITRATE REDUCTASE, ELECTRON TRANSFER SUBUNIT"/>
    <property type="match status" value="1"/>
</dbReference>
<comment type="similarity">
    <text evidence="3 13">Belongs to the NapB family.</text>
</comment>
<reference evidence="18 19" key="1">
    <citation type="submission" date="2019-09" db="EMBL/GenBank/DDBJ databases">
        <title>Wenzhouxiangella sp. Genome sequencing and assembly.</title>
        <authorList>
            <person name="Zhang R."/>
        </authorList>
    </citation>
    <scope>NUCLEOTIDE SEQUENCE [LARGE SCALE GENOMIC DNA]</scope>
    <source>
        <strain evidence="18 19">W260</strain>
    </source>
</reference>
<evidence type="ECO:0000256" key="10">
    <source>
        <dbReference type="ARBA" id="ARBA00022982"/>
    </source>
</evidence>
<evidence type="ECO:0000256" key="14">
    <source>
        <dbReference type="PIRSR" id="PIRSR006105-1"/>
    </source>
</evidence>
<dbReference type="PIRSF" id="PIRSF006105">
    <property type="entry name" value="NapB"/>
    <property type="match status" value="1"/>
</dbReference>
<dbReference type="InterPro" id="IPR036280">
    <property type="entry name" value="Multihaem_cyt_sf"/>
</dbReference>
<dbReference type="GO" id="GO:0042597">
    <property type="term" value="C:periplasmic space"/>
    <property type="evidence" value="ECO:0007669"/>
    <property type="project" value="UniProtKB-SubCell"/>
</dbReference>
<evidence type="ECO:0000256" key="8">
    <source>
        <dbReference type="ARBA" id="ARBA00022729"/>
    </source>
</evidence>
<keyword evidence="8 17" id="KW-0732">Signal</keyword>
<dbReference type="FunFam" id="1.10.1130.10:FF:000001">
    <property type="entry name" value="Periplasmic nitrate reductase, electron transfer subunit"/>
    <property type="match status" value="1"/>
</dbReference>
<name>A0A5N0T9E7_9GAMM</name>
<comment type="subunit">
    <text evidence="13">Component of the periplasmic nitrate reductase NapAB complex composed of NapA and NapB.</text>
</comment>
<evidence type="ECO:0000256" key="15">
    <source>
        <dbReference type="PIRSR" id="PIRSR006105-2"/>
    </source>
</evidence>
<keyword evidence="7 15" id="KW-0479">Metal-binding</keyword>
<feature type="binding site" description="axial binding residue" evidence="15">
    <location>
        <position position="123"/>
    </location>
    <ligand>
        <name>heme c</name>
        <dbReference type="ChEBI" id="CHEBI:61717"/>
        <label>2</label>
    </ligand>
    <ligandPart>
        <name>Fe</name>
        <dbReference type="ChEBI" id="CHEBI:18248"/>
    </ligandPart>
</feature>
<evidence type="ECO:0000256" key="11">
    <source>
        <dbReference type="ARBA" id="ARBA00023004"/>
    </source>
</evidence>
<keyword evidence="6 14" id="KW-0349">Heme</keyword>
<keyword evidence="5 13" id="KW-0813">Transport</keyword>
<feature type="binding site" description="axial binding residue" evidence="15">
    <location>
        <position position="100"/>
    </location>
    <ligand>
        <name>heme c</name>
        <dbReference type="ChEBI" id="CHEBI:61717"/>
        <label>2</label>
    </ligand>
    <ligandPart>
        <name>Fe</name>
        <dbReference type="ChEBI" id="CHEBI:18248"/>
    </ligandPart>
</feature>
<dbReference type="Proteomes" id="UP000325372">
    <property type="component" value="Unassembled WGS sequence"/>
</dbReference>
<accession>A0A5N0T9E7</accession>
<keyword evidence="19" id="KW-1185">Reference proteome</keyword>
<keyword evidence="9 13" id="KW-0574">Periplasm</keyword>
<feature type="binding site" description="axial binding residue" evidence="15">
    <location>
        <position position="83"/>
    </location>
    <ligand>
        <name>heme c</name>
        <dbReference type="ChEBI" id="CHEBI:61717"/>
        <label>1</label>
    </ligand>
    <ligandPart>
        <name>Fe</name>
        <dbReference type="ChEBI" id="CHEBI:18248"/>
    </ligandPart>
</feature>
<dbReference type="PANTHER" id="PTHR38604">
    <property type="entry name" value="PERIPLASMIC NITRATE REDUCTASE, ELECTRON TRANSFER SUBUNIT"/>
    <property type="match status" value="1"/>
</dbReference>
<evidence type="ECO:0000313" key="19">
    <source>
        <dbReference type="Proteomes" id="UP000325372"/>
    </source>
</evidence>
<dbReference type="InterPro" id="IPR005591">
    <property type="entry name" value="NapB"/>
</dbReference>
<keyword evidence="11 15" id="KW-0408">Iron</keyword>
<feature type="binding site" description="covalent" evidence="14">
    <location>
        <position position="82"/>
    </location>
    <ligand>
        <name>heme c</name>
        <dbReference type="ChEBI" id="CHEBI:61717"/>
        <label>1</label>
    </ligand>
</feature>
<feature type="binding site" description="covalent" evidence="14">
    <location>
        <position position="119"/>
    </location>
    <ligand>
        <name>heme c</name>
        <dbReference type="ChEBI" id="CHEBI:61717"/>
        <label>2</label>
    </ligand>
</feature>
<evidence type="ECO:0000256" key="1">
    <source>
        <dbReference type="ARBA" id="ARBA00002599"/>
    </source>
</evidence>
<proteinExistence type="inferred from homology"/>
<feature type="signal peptide" evidence="17">
    <location>
        <begin position="1"/>
        <end position="21"/>
    </location>
</feature>
<organism evidence="18 19">
    <name type="scientific">Marinihelvus fidelis</name>
    <dbReference type="NCBI Taxonomy" id="2613842"/>
    <lineage>
        <taxon>Bacteria</taxon>
        <taxon>Pseudomonadati</taxon>
        <taxon>Pseudomonadota</taxon>
        <taxon>Gammaproteobacteria</taxon>
        <taxon>Chromatiales</taxon>
        <taxon>Wenzhouxiangellaceae</taxon>
        <taxon>Marinihelvus</taxon>
    </lineage>
</organism>
<evidence type="ECO:0000256" key="16">
    <source>
        <dbReference type="SAM" id="MobiDB-lite"/>
    </source>
</evidence>
<dbReference type="SUPFAM" id="SSF48695">
    <property type="entry name" value="Multiheme cytochromes"/>
    <property type="match status" value="1"/>
</dbReference>
<comment type="function">
    <text evidence="1">Electron transfer subunit of the periplasmic nitrate reductase complex NapAB. Receives electrons from the membrane-anchored tetraheme c-type NapC protein and transfers these to NapA subunit, thus allowing electron flow between membrane and periplasm. Essential for periplasmic nitrate reduction with nitrate as the terminal electron acceptor.</text>
</comment>
<feature type="binding site" description="axial binding residue" evidence="15">
    <location>
        <position position="65"/>
    </location>
    <ligand>
        <name>heme c</name>
        <dbReference type="ChEBI" id="CHEBI:61717"/>
        <label>1</label>
    </ligand>
    <ligandPart>
        <name>Fe</name>
        <dbReference type="ChEBI" id="CHEBI:18248"/>
    </ligandPart>
</feature>
<feature type="binding site" description="covalent" evidence="14">
    <location>
        <position position="122"/>
    </location>
    <ligand>
        <name>heme c</name>
        <dbReference type="ChEBI" id="CHEBI:61717"/>
        <label>2</label>
    </ligand>
</feature>
<evidence type="ECO:0000313" key="18">
    <source>
        <dbReference type="EMBL" id="KAA9131572.1"/>
    </source>
</evidence>
<dbReference type="GO" id="GO:0009061">
    <property type="term" value="P:anaerobic respiration"/>
    <property type="evidence" value="ECO:0007669"/>
    <property type="project" value="InterPro"/>
</dbReference>
<evidence type="ECO:0000256" key="17">
    <source>
        <dbReference type="SAM" id="SignalP"/>
    </source>
</evidence>
<feature type="region of interest" description="Disordered" evidence="16">
    <location>
        <begin position="31"/>
        <end position="56"/>
    </location>
</feature>
<feature type="chain" id="PRO_5024307234" description="Periplasmic nitrate reductase, electron transfer subunit" evidence="17">
    <location>
        <begin position="22"/>
        <end position="152"/>
    </location>
</feature>
<protein>
    <recommendedName>
        <fullName evidence="4 13">Periplasmic nitrate reductase, electron transfer subunit</fullName>
    </recommendedName>
    <alternativeName>
        <fullName evidence="12 13">Diheme cytochrome c NapB</fullName>
    </alternativeName>
</protein>
<gene>
    <name evidence="18" type="ORF">F3N42_09655</name>
</gene>
<dbReference type="AlphaFoldDB" id="A0A5N0T9E7"/>
<dbReference type="GO" id="GO:0046872">
    <property type="term" value="F:metal ion binding"/>
    <property type="evidence" value="ECO:0007669"/>
    <property type="project" value="UniProtKB-KW"/>
</dbReference>
<dbReference type="Pfam" id="PF03892">
    <property type="entry name" value="NapB"/>
    <property type="match status" value="1"/>
</dbReference>
<sequence>MKKLIIVLLPLALALATAALAKEIVTLRGGTPIDAESEPAPMPRVDNSDIKRKRNYPMQPPVIPHDTRGYEINLQVNKCLACHARHRTEDSQAPMISVTHYMDRDGNFLAEVSPRRYFCNQCHVNQAQVNLPVENDFHDMDALLGDTDGQER</sequence>